<dbReference type="OrthoDB" id="1920064at2759"/>
<comment type="caution">
    <text evidence="1">The sequence shown here is derived from an EMBL/GenBank/DDBJ whole genome shotgun (WGS) entry which is preliminary data.</text>
</comment>
<dbReference type="EMBL" id="JAIZAY010000012">
    <property type="protein sequence ID" value="KAJ8032729.1"/>
    <property type="molecule type" value="Genomic_DNA"/>
</dbReference>
<dbReference type="AlphaFoldDB" id="A0A9Q1H462"/>
<keyword evidence="2" id="KW-1185">Reference proteome</keyword>
<accession>A0A9Q1H462</accession>
<sequence length="83" mass="9365">MATIRLYHRDKFPALVIIMRLHSNTQVFYVSQGESVSFSCFTAANHFVTTEKALTTSYLKLNSVSSVFKWLVLSILCLSLSVC</sequence>
<proteinExistence type="predicted"/>
<evidence type="ECO:0000313" key="2">
    <source>
        <dbReference type="Proteomes" id="UP001152320"/>
    </source>
</evidence>
<name>A0A9Q1H462_HOLLE</name>
<dbReference type="Proteomes" id="UP001152320">
    <property type="component" value="Chromosome 12"/>
</dbReference>
<organism evidence="1 2">
    <name type="scientific">Holothuria leucospilota</name>
    <name type="common">Black long sea cucumber</name>
    <name type="synonym">Mertensiothuria leucospilota</name>
    <dbReference type="NCBI Taxonomy" id="206669"/>
    <lineage>
        <taxon>Eukaryota</taxon>
        <taxon>Metazoa</taxon>
        <taxon>Echinodermata</taxon>
        <taxon>Eleutherozoa</taxon>
        <taxon>Echinozoa</taxon>
        <taxon>Holothuroidea</taxon>
        <taxon>Aspidochirotacea</taxon>
        <taxon>Aspidochirotida</taxon>
        <taxon>Holothuriidae</taxon>
        <taxon>Holothuria</taxon>
    </lineage>
</organism>
<gene>
    <name evidence="1" type="ORF">HOLleu_26361</name>
</gene>
<evidence type="ECO:0000313" key="1">
    <source>
        <dbReference type="EMBL" id="KAJ8032729.1"/>
    </source>
</evidence>
<reference evidence="1" key="1">
    <citation type="submission" date="2021-10" db="EMBL/GenBank/DDBJ databases">
        <title>Tropical sea cucumber genome reveals ecological adaptation and Cuvierian tubules defense mechanism.</title>
        <authorList>
            <person name="Chen T."/>
        </authorList>
    </citation>
    <scope>NUCLEOTIDE SEQUENCE</scope>
    <source>
        <strain evidence="1">Nanhai2018</strain>
        <tissue evidence="1">Muscle</tissue>
    </source>
</reference>
<protein>
    <submittedName>
        <fullName evidence="1">Uncharacterized protein</fullName>
    </submittedName>
</protein>